<proteinExistence type="predicted"/>
<protein>
    <submittedName>
        <fullName evidence="1">Uncharacterized protein</fullName>
    </submittedName>
</protein>
<name>A0ABP0JSW9_9DINO</name>
<dbReference type="EMBL" id="CAXAMM010008513">
    <property type="protein sequence ID" value="CAK9017546.1"/>
    <property type="molecule type" value="Genomic_DNA"/>
</dbReference>
<accession>A0ABP0JSW9</accession>
<evidence type="ECO:0000313" key="1">
    <source>
        <dbReference type="EMBL" id="CAK9017546.1"/>
    </source>
</evidence>
<reference evidence="1 2" key="1">
    <citation type="submission" date="2024-02" db="EMBL/GenBank/DDBJ databases">
        <authorList>
            <person name="Chen Y."/>
            <person name="Shah S."/>
            <person name="Dougan E. K."/>
            <person name="Thang M."/>
            <person name="Chan C."/>
        </authorList>
    </citation>
    <scope>NUCLEOTIDE SEQUENCE [LARGE SCALE GENOMIC DNA]</scope>
</reference>
<sequence length="192" mass="21079">MDPSRLQEIGLITGVFIKLDQGVPYYVGMLLVFASTWSFWNWVVSFKLVCPAAIELIYEPNMKRWMQVCWTLILPHVGPLGLLCPLVIGGLLLEVCTIWPYAVNFIRLQRRKVATAPDGSPGVSTPVVVVPDPGDAEAAPPPVVVQATVIGVADEDKEEHNETNESNNVISSGNDPEACAHSVKIVEKRELF</sequence>
<dbReference type="Proteomes" id="UP001642464">
    <property type="component" value="Unassembled WGS sequence"/>
</dbReference>
<gene>
    <name evidence="1" type="ORF">SCF082_LOCUS13683</name>
</gene>
<evidence type="ECO:0000313" key="2">
    <source>
        <dbReference type="Proteomes" id="UP001642464"/>
    </source>
</evidence>
<comment type="caution">
    <text evidence="1">The sequence shown here is derived from an EMBL/GenBank/DDBJ whole genome shotgun (WGS) entry which is preliminary data.</text>
</comment>
<keyword evidence="2" id="KW-1185">Reference proteome</keyword>
<organism evidence="1 2">
    <name type="scientific">Durusdinium trenchii</name>
    <dbReference type="NCBI Taxonomy" id="1381693"/>
    <lineage>
        <taxon>Eukaryota</taxon>
        <taxon>Sar</taxon>
        <taxon>Alveolata</taxon>
        <taxon>Dinophyceae</taxon>
        <taxon>Suessiales</taxon>
        <taxon>Symbiodiniaceae</taxon>
        <taxon>Durusdinium</taxon>
    </lineage>
</organism>